<organism evidence="2 3">
    <name type="scientific">Penicilliopsis zonata CBS 506.65</name>
    <dbReference type="NCBI Taxonomy" id="1073090"/>
    <lineage>
        <taxon>Eukaryota</taxon>
        <taxon>Fungi</taxon>
        <taxon>Dikarya</taxon>
        <taxon>Ascomycota</taxon>
        <taxon>Pezizomycotina</taxon>
        <taxon>Eurotiomycetes</taxon>
        <taxon>Eurotiomycetidae</taxon>
        <taxon>Eurotiales</taxon>
        <taxon>Aspergillaceae</taxon>
        <taxon>Penicilliopsis</taxon>
    </lineage>
</organism>
<keyword evidence="3" id="KW-1185">Reference proteome</keyword>
<dbReference type="InterPro" id="IPR056632">
    <property type="entry name" value="DUF7730"/>
</dbReference>
<dbReference type="AlphaFoldDB" id="A0A1L9SQR2"/>
<name>A0A1L9SQR2_9EURO</name>
<dbReference type="PANTHER" id="PTHR38790">
    <property type="entry name" value="2EXR DOMAIN-CONTAINING PROTEIN-RELATED"/>
    <property type="match status" value="1"/>
</dbReference>
<dbReference type="GeneID" id="34610974"/>
<evidence type="ECO:0000313" key="3">
    <source>
        <dbReference type="Proteomes" id="UP000184188"/>
    </source>
</evidence>
<evidence type="ECO:0000259" key="1">
    <source>
        <dbReference type="Pfam" id="PF24864"/>
    </source>
</evidence>
<protein>
    <recommendedName>
        <fullName evidence="1">DUF7730 domain-containing protein</fullName>
    </recommendedName>
</protein>
<dbReference type="RefSeq" id="XP_022584079.1">
    <property type="nucleotide sequence ID" value="XM_022724509.1"/>
</dbReference>
<reference evidence="3" key="1">
    <citation type="journal article" date="2017" name="Genome Biol.">
        <title>Comparative genomics reveals high biological diversity and specific adaptations in the industrially and medically important fungal genus Aspergillus.</title>
        <authorList>
            <person name="de Vries R.P."/>
            <person name="Riley R."/>
            <person name="Wiebenga A."/>
            <person name="Aguilar-Osorio G."/>
            <person name="Amillis S."/>
            <person name="Uchima C.A."/>
            <person name="Anderluh G."/>
            <person name="Asadollahi M."/>
            <person name="Askin M."/>
            <person name="Barry K."/>
            <person name="Battaglia E."/>
            <person name="Bayram O."/>
            <person name="Benocci T."/>
            <person name="Braus-Stromeyer S.A."/>
            <person name="Caldana C."/>
            <person name="Canovas D."/>
            <person name="Cerqueira G.C."/>
            <person name="Chen F."/>
            <person name="Chen W."/>
            <person name="Choi C."/>
            <person name="Clum A."/>
            <person name="Dos Santos R.A."/>
            <person name="Damasio A.R."/>
            <person name="Diallinas G."/>
            <person name="Emri T."/>
            <person name="Fekete E."/>
            <person name="Flipphi M."/>
            <person name="Freyberg S."/>
            <person name="Gallo A."/>
            <person name="Gournas C."/>
            <person name="Habgood R."/>
            <person name="Hainaut M."/>
            <person name="Harispe M.L."/>
            <person name="Henrissat B."/>
            <person name="Hilden K.S."/>
            <person name="Hope R."/>
            <person name="Hossain A."/>
            <person name="Karabika E."/>
            <person name="Karaffa L."/>
            <person name="Karanyi Z."/>
            <person name="Krasevec N."/>
            <person name="Kuo A."/>
            <person name="Kusch H."/>
            <person name="LaButti K."/>
            <person name="Lagendijk E.L."/>
            <person name="Lapidus A."/>
            <person name="Levasseur A."/>
            <person name="Lindquist E."/>
            <person name="Lipzen A."/>
            <person name="Logrieco A.F."/>
            <person name="MacCabe A."/>
            <person name="Maekelae M.R."/>
            <person name="Malavazi I."/>
            <person name="Melin P."/>
            <person name="Meyer V."/>
            <person name="Mielnichuk N."/>
            <person name="Miskei M."/>
            <person name="Molnar A.P."/>
            <person name="Mule G."/>
            <person name="Ngan C.Y."/>
            <person name="Orejas M."/>
            <person name="Orosz E."/>
            <person name="Ouedraogo J.P."/>
            <person name="Overkamp K.M."/>
            <person name="Park H.-S."/>
            <person name="Perrone G."/>
            <person name="Piumi F."/>
            <person name="Punt P.J."/>
            <person name="Ram A.F."/>
            <person name="Ramon A."/>
            <person name="Rauscher S."/>
            <person name="Record E."/>
            <person name="Riano-Pachon D.M."/>
            <person name="Robert V."/>
            <person name="Roehrig J."/>
            <person name="Ruller R."/>
            <person name="Salamov A."/>
            <person name="Salih N.S."/>
            <person name="Samson R.A."/>
            <person name="Sandor E."/>
            <person name="Sanguinetti M."/>
            <person name="Schuetze T."/>
            <person name="Sepcic K."/>
            <person name="Shelest E."/>
            <person name="Sherlock G."/>
            <person name="Sophianopoulou V."/>
            <person name="Squina F.M."/>
            <person name="Sun H."/>
            <person name="Susca A."/>
            <person name="Todd R.B."/>
            <person name="Tsang A."/>
            <person name="Unkles S.E."/>
            <person name="van de Wiele N."/>
            <person name="van Rossen-Uffink D."/>
            <person name="Oliveira J.V."/>
            <person name="Vesth T.C."/>
            <person name="Visser J."/>
            <person name="Yu J.-H."/>
            <person name="Zhou M."/>
            <person name="Andersen M.R."/>
            <person name="Archer D.B."/>
            <person name="Baker S.E."/>
            <person name="Benoit I."/>
            <person name="Brakhage A.A."/>
            <person name="Braus G.H."/>
            <person name="Fischer R."/>
            <person name="Frisvad J.C."/>
            <person name="Goldman G.H."/>
            <person name="Houbraken J."/>
            <person name="Oakley B."/>
            <person name="Pocsi I."/>
            <person name="Scazzocchio C."/>
            <person name="Seiboth B."/>
            <person name="vanKuyk P.A."/>
            <person name="Wortman J."/>
            <person name="Dyer P.S."/>
            <person name="Grigoriev I.V."/>
        </authorList>
    </citation>
    <scope>NUCLEOTIDE SEQUENCE [LARGE SCALE GENOMIC DNA]</scope>
    <source>
        <strain evidence="3">CBS 506.65</strain>
    </source>
</reference>
<feature type="domain" description="DUF7730" evidence="1">
    <location>
        <begin position="64"/>
        <end position="274"/>
    </location>
</feature>
<gene>
    <name evidence="2" type="ORF">ASPZODRAFT_138956</name>
</gene>
<proteinExistence type="predicted"/>
<dbReference type="PANTHER" id="PTHR38790:SF4">
    <property type="entry name" value="2EXR DOMAIN-CONTAINING PROTEIN"/>
    <property type="match status" value="1"/>
</dbReference>
<accession>A0A1L9SQR2</accession>
<dbReference type="STRING" id="1073090.A0A1L9SQR2"/>
<sequence>MRHFDAWLLRDPYSIFHYYPTGRRWQETVRDLIQERKICSPSVNDDDDDAPASPVNLFDQPFSSQSECSLLQKLPAEIRLLIYQYVFGNETVHLVQLKGKIRHVRCQHVQSSMQSHRRCCPVTRARWNDNNSNTNSTASTTNRFDKGDTALYPHTHPCLPSSLSNSSPALLRTCRAVYAEAATLLYSRVTFDVDDLHTLIAFLASVSPAQLRCIHSLTVQYMTIWQPMTGEEHPSSIYAHTHNDRLWVKFWSRVAALQGLEELRVSLDLGSFRSIPDPNQNQNQAVTGLLLENKKRLRLSIDQPWVAPLLDIRGLDSFELGITAKCDAFAKRILEADLCRDAATLRDDLQHVLCSDRLSLTQHSVGSARGTGKPRLAITAA</sequence>
<dbReference type="EMBL" id="KV878337">
    <property type="protein sequence ID" value="OJJ49569.1"/>
    <property type="molecule type" value="Genomic_DNA"/>
</dbReference>
<dbReference type="Proteomes" id="UP000184188">
    <property type="component" value="Unassembled WGS sequence"/>
</dbReference>
<dbReference type="OrthoDB" id="515692at2759"/>
<dbReference type="Pfam" id="PF24864">
    <property type="entry name" value="DUF7730"/>
    <property type="match status" value="1"/>
</dbReference>
<dbReference type="VEuPathDB" id="FungiDB:ASPZODRAFT_138956"/>
<evidence type="ECO:0000313" key="2">
    <source>
        <dbReference type="EMBL" id="OJJ49569.1"/>
    </source>
</evidence>